<name>A0ABX7FAL4_9RHOB</name>
<dbReference type="Proteomes" id="UP000596387">
    <property type="component" value="Chromosome"/>
</dbReference>
<evidence type="ECO:0000259" key="4">
    <source>
        <dbReference type="PROSITE" id="PS50949"/>
    </source>
</evidence>
<dbReference type="Gene3D" id="1.10.10.10">
    <property type="entry name" value="Winged helix-like DNA-binding domain superfamily/Winged helix DNA-binding domain"/>
    <property type="match status" value="1"/>
</dbReference>
<accession>A0ABX7FAL4</accession>
<evidence type="ECO:0000256" key="2">
    <source>
        <dbReference type="ARBA" id="ARBA00023125"/>
    </source>
</evidence>
<dbReference type="SMART" id="SM00895">
    <property type="entry name" value="FCD"/>
    <property type="match status" value="1"/>
</dbReference>
<gene>
    <name evidence="5" type="ORF">GQA70_11615</name>
</gene>
<dbReference type="EMBL" id="CP047166">
    <property type="protein sequence ID" value="QRF66901.1"/>
    <property type="molecule type" value="Genomic_DNA"/>
</dbReference>
<dbReference type="InterPro" id="IPR011711">
    <property type="entry name" value="GntR_C"/>
</dbReference>
<protein>
    <submittedName>
        <fullName evidence="5">FCD domain-containing protein</fullName>
    </submittedName>
</protein>
<dbReference type="Pfam" id="PF00392">
    <property type="entry name" value="GntR"/>
    <property type="match status" value="1"/>
</dbReference>
<reference evidence="5 6" key="1">
    <citation type="submission" date="2019-12" db="EMBL/GenBank/DDBJ databases">
        <title>Complete Genome Sequence of a Quorum-Sensing Bacterium,Rhodobacteraceae bacterium C31, Isolated from a marine microalgae symbiotic bacteria.</title>
        <authorList>
            <person name="Zhang Y."/>
        </authorList>
    </citation>
    <scope>NUCLEOTIDE SEQUENCE [LARGE SCALE GENOMIC DNA]</scope>
    <source>
        <strain evidence="5 6">C31</strain>
    </source>
</reference>
<sequence>MTGIEAGGPEAGKPVKDRAGMRLEDYVFGRLLDAIRGDTYSLGDRLPSEMELAQEYGVSRPVLRGALSRLREEGLIVSRQGAGSFVSSGLQATGEGFGPLDSVEDIAAYFAYRRLLEAETAALAALRATSADLAELRGHMADMAALVEVGTATIEPDLLFHQKIAELSDNRFLVDSIAMLRPHMVFIGRFVRSLGSTGYARGKAAMSDEHESIVRALEAGDATAARAAMVAHIDRSQRRVFKGE</sequence>
<keyword evidence="3" id="KW-0804">Transcription</keyword>
<dbReference type="InterPro" id="IPR008920">
    <property type="entry name" value="TF_FadR/GntR_C"/>
</dbReference>
<evidence type="ECO:0000256" key="3">
    <source>
        <dbReference type="ARBA" id="ARBA00023163"/>
    </source>
</evidence>
<proteinExistence type="predicted"/>
<keyword evidence="6" id="KW-1185">Reference proteome</keyword>
<dbReference type="PANTHER" id="PTHR43537">
    <property type="entry name" value="TRANSCRIPTIONAL REGULATOR, GNTR FAMILY"/>
    <property type="match status" value="1"/>
</dbReference>
<dbReference type="SUPFAM" id="SSF46785">
    <property type="entry name" value="Winged helix' DNA-binding domain"/>
    <property type="match status" value="1"/>
</dbReference>
<evidence type="ECO:0000313" key="5">
    <source>
        <dbReference type="EMBL" id="QRF66901.1"/>
    </source>
</evidence>
<dbReference type="Pfam" id="PF07729">
    <property type="entry name" value="FCD"/>
    <property type="match status" value="1"/>
</dbReference>
<evidence type="ECO:0000256" key="1">
    <source>
        <dbReference type="ARBA" id="ARBA00023015"/>
    </source>
</evidence>
<dbReference type="PROSITE" id="PS50949">
    <property type="entry name" value="HTH_GNTR"/>
    <property type="match status" value="1"/>
</dbReference>
<dbReference type="InterPro" id="IPR036388">
    <property type="entry name" value="WH-like_DNA-bd_sf"/>
</dbReference>
<dbReference type="PANTHER" id="PTHR43537:SF5">
    <property type="entry name" value="UXU OPERON TRANSCRIPTIONAL REGULATOR"/>
    <property type="match status" value="1"/>
</dbReference>
<dbReference type="PRINTS" id="PR00035">
    <property type="entry name" value="HTHGNTR"/>
</dbReference>
<dbReference type="InterPro" id="IPR036390">
    <property type="entry name" value="WH_DNA-bd_sf"/>
</dbReference>
<dbReference type="SUPFAM" id="SSF48008">
    <property type="entry name" value="GntR ligand-binding domain-like"/>
    <property type="match status" value="1"/>
</dbReference>
<organism evidence="5 6">
    <name type="scientific">Ponticoccus alexandrii</name>
    <dbReference type="NCBI Taxonomy" id="1943633"/>
    <lineage>
        <taxon>Bacteria</taxon>
        <taxon>Pseudomonadati</taxon>
        <taxon>Pseudomonadota</taxon>
        <taxon>Alphaproteobacteria</taxon>
        <taxon>Rhodobacterales</taxon>
        <taxon>Roseobacteraceae</taxon>
        <taxon>Ponticoccus</taxon>
    </lineage>
</organism>
<evidence type="ECO:0000313" key="6">
    <source>
        <dbReference type="Proteomes" id="UP000596387"/>
    </source>
</evidence>
<dbReference type="RefSeq" id="WP_156145556.1">
    <property type="nucleotide sequence ID" value="NZ_CP047166.1"/>
</dbReference>
<dbReference type="CDD" id="cd07377">
    <property type="entry name" value="WHTH_GntR"/>
    <property type="match status" value="1"/>
</dbReference>
<dbReference type="Gene3D" id="1.20.120.530">
    <property type="entry name" value="GntR ligand-binding domain-like"/>
    <property type="match status" value="1"/>
</dbReference>
<dbReference type="InterPro" id="IPR000524">
    <property type="entry name" value="Tscrpt_reg_HTH_GntR"/>
</dbReference>
<keyword evidence="2" id="KW-0238">DNA-binding</keyword>
<feature type="domain" description="HTH gntR-type" evidence="4">
    <location>
        <begin position="21"/>
        <end position="89"/>
    </location>
</feature>
<dbReference type="SMART" id="SM00345">
    <property type="entry name" value="HTH_GNTR"/>
    <property type="match status" value="1"/>
</dbReference>
<keyword evidence="1" id="KW-0805">Transcription regulation</keyword>